<gene>
    <name evidence="1" type="ORF">SAMN05444277_11729</name>
</gene>
<name>A0A1I5Z6W9_9BACT</name>
<dbReference type="EMBL" id="FOXQ01000017">
    <property type="protein sequence ID" value="SFQ52208.1"/>
    <property type="molecule type" value="Genomic_DNA"/>
</dbReference>
<evidence type="ECO:0000313" key="2">
    <source>
        <dbReference type="Proteomes" id="UP000199031"/>
    </source>
</evidence>
<protein>
    <submittedName>
        <fullName evidence="1">Uncharacterized protein</fullName>
    </submittedName>
</protein>
<organism evidence="1 2">
    <name type="scientific">Parafilimonas terrae</name>
    <dbReference type="NCBI Taxonomy" id="1465490"/>
    <lineage>
        <taxon>Bacteria</taxon>
        <taxon>Pseudomonadati</taxon>
        <taxon>Bacteroidota</taxon>
        <taxon>Chitinophagia</taxon>
        <taxon>Chitinophagales</taxon>
        <taxon>Chitinophagaceae</taxon>
        <taxon>Parafilimonas</taxon>
    </lineage>
</organism>
<dbReference type="AlphaFoldDB" id="A0A1I5Z6W9"/>
<evidence type="ECO:0000313" key="1">
    <source>
        <dbReference type="EMBL" id="SFQ52208.1"/>
    </source>
</evidence>
<keyword evidence="2" id="KW-1185">Reference proteome</keyword>
<dbReference type="STRING" id="1465490.SAMN05444277_11729"/>
<reference evidence="1 2" key="1">
    <citation type="submission" date="2016-10" db="EMBL/GenBank/DDBJ databases">
        <authorList>
            <person name="de Groot N.N."/>
        </authorList>
    </citation>
    <scope>NUCLEOTIDE SEQUENCE [LARGE SCALE GENOMIC DNA]</scope>
    <source>
        <strain evidence="1 2">DSM 28286</strain>
    </source>
</reference>
<dbReference type="Proteomes" id="UP000199031">
    <property type="component" value="Unassembled WGS sequence"/>
</dbReference>
<sequence length="58" mass="6528">MQELINKLINEAGLTEKQALQAITIVKDFAKSKFPMFGGAIEKAFAKHSKKEDEDFLD</sequence>
<proteinExistence type="predicted"/>
<dbReference type="RefSeq" id="WP_177191972.1">
    <property type="nucleotide sequence ID" value="NZ_FOXQ01000017.1"/>
</dbReference>
<accession>A0A1I5Z6W9</accession>